<dbReference type="PANTHER" id="PTHR11645:SF0">
    <property type="entry name" value="PYRROLINE-5-CARBOXYLATE REDUCTASE 3"/>
    <property type="match status" value="1"/>
</dbReference>
<dbReference type="InterPro" id="IPR036291">
    <property type="entry name" value="NAD(P)-bd_dom_sf"/>
</dbReference>
<dbReference type="SUPFAM" id="SSF48179">
    <property type="entry name" value="6-phosphogluconate dehydrogenase C-terminal domain-like"/>
    <property type="match status" value="1"/>
</dbReference>
<evidence type="ECO:0000256" key="6">
    <source>
        <dbReference type="HAMAP-Rule" id="MF_01925"/>
    </source>
</evidence>
<evidence type="ECO:0000256" key="2">
    <source>
        <dbReference type="ARBA" id="ARBA00022650"/>
    </source>
</evidence>
<accession>M2Q505</accession>
<comment type="catalytic activity">
    <reaction evidence="6 9">
        <text>L-proline + NADP(+) = (S)-1-pyrroline-5-carboxylate + NADPH + 2 H(+)</text>
        <dbReference type="Rhea" id="RHEA:14109"/>
        <dbReference type="ChEBI" id="CHEBI:15378"/>
        <dbReference type="ChEBI" id="CHEBI:17388"/>
        <dbReference type="ChEBI" id="CHEBI:57783"/>
        <dbReference type="ChEBI" id="CHEBI:58349"/>
        <dbReference type="ChEBI" id="CHEBI:60039"/>
        <dbReference type="EC" id="1.5.1.2"/>
    </reaction>
</comment>
<dbReference type="STRING" id="999415.HMPREF9943_00479"/>
<dbReference type="PANTHER" id="PTHR11645">
    <property type="entry name" value="PYRROLINE-5-CARBOXYLATE REDUCTASE"/>
    <property type="match status" value="1"/>
</dbReference>
<dbReference type="HAMAP" id="MF_01925">
    <property type="entry name" value="P5C_reductase"/>
    <property type="match status" value="1"/>
</dbReference>
<dbReference type="eggNOG" id="COG0345">
    <property type="taxonomic scope" value="Bacteria"/>
</dbReference>
<dbReference type="Gene3D" id="1.10.3730.10">
    <property type="entry name" value="ProC C-terminal domain-like"/>
    <property type="match status" value="1"/>
</dbReference>
<evidence type="ECO:0000256" key="5">
    <source>
        <dbReference type="ARBA" id="ARBA00058118"/>
    </source>
</evidence>
<dbReference type="GO" id="GO:0005737">
    <property type="term" value="C:cytoplasm"/>
    <property type="evidence" value="ECO:0007669"/>
    <property type="project" value="UniProtKB-SubCell"/>
</dbReference>
<evidence type="ECO:0000259" key="11">
    <source>
        <dbReference type="Pfam" id="PF14748"/>
    </source>
</evidence>
<dbReference type="EMBL" id="AGEJ01000008">
    <property type="protein sequence ID" value="EMD17326.1"/>
    <property type="molecule type" value="Genomic_DNA"/>
</dbReference>
<evidence type="ECO:0000256" key="4">
    <source>
        <dbReference type="ARBA" id="ARBA00023002"/>
    </source>
</evidence>
<keyword evidence="6 9" id="KW-0028">Amino-acid biosynthesis</keyword>
<protein>
    <recommendedName>
        <fullName evidence="6 7">Pyrroline-5-carboxylate reductase</fullName>
        <shortName evidence="6">P5C reductase</shortName>
        <shortName evidence="6">P5CR</shortName>
        <ecNumber evidence="6 7">1.5.1.2</ecNumber>
    </recommendedName>
    <alternativeName>
        <fullName evidence="6">PCA reductase</fullName>
    </alternativeName>
</protein>
<dbReference type="Pfam" id="PF14748">
    <property type="entry name" value="P5CR_dimer"/>
    <property type="match status" value="1"/>
</dbReference>
<evidence type="ECO:0000256" key="3">
    <source>
        <dbReference type="ARBA" id="ARBA00022857"/>
    </source>
</evidence>
<dbReference type="PIRSF" id="PIRSF000193">
    <property type="entry name" value="Pyrrol-5-carb_rd"/>
    <property type="match status" value="1"/>
</dbReference>
<dbReference type="Proteomes" id="UP000011758">
    <property type="component" value="Unassembled WGS sequence"/>
</dbReference>
<comment type="subcellular location">
    <subcellularLocation>
        <location evidence="6">Cytoplasm</location>
    </subcellularLocation>
</comment>
<dbReference type="UniPathway" id="UPA00098">
    <property type="reaction ID" value="UER00361"/>
</dbReference>
<dbReference type="PROSITE" id="PS00521">
    <property type="entry name" value="P5CR"/>
    <property type="match status" value="1"/>
</dbReference>
<dbReference type="NCBIfam" id="TIGR00112">
    <property type="entry name" value="proC"/>
    <property type="match status" value="1"/>
</dbReference>
<reference evidence="12 13" key="1">
    <citation type="submission" date="2013-02" db="EMBL/GenBank/DDBJ databases">
        <title>The Genome Sequence of Lactobacillus catenaformis F0143.</title>
        <authorList>
            <consortium name="The Broad Institute Genome Sequencing Platform"/>
            <person name="Earl A."/>
            <person name="Ward D."/>
            <person name="Feldgarden M."/>
            <person name="Gevers D."/>
            <person name="Izard J."/>
            <person name="Blanton J.M."/>
            <person name="Mathney J."/>
            <person name="Dewhirst F.E."/>
            <person name="Young S.K."/>
            <person name="Zeng Q."/>
            <person name="Gargeya S."/>
            <person name="Fitzgerald M."/>
            <person name="Haas B."/>
            <person name="Abouelleil A."/>
            <person name="Alvarado L."/>
            <person name="Arachchi H.M."/>
            <person name="Berlin A."/>
            <person name="Chapman S.B."/>
            <person name="Gearin G."/>
            <person name="Goldberg J."/>
            <person name="Griggs A."/>
            <person name="Gujja S."/>
            <person name="Hansen M."/>
            <person name="Heiman D."/>
            <person name="Howarth C."/>
            <person name="Larimer J."/>
            <person name="Lui A."/>
            <person name="MacDonald P.J.P."/>
            <person name="McCowen C."/>
            <person name="Montmayeur A."/>
            <person name="Murphy C."/>
            <person name="Neiman D."/>
            <person name="Pearson M."/>
            <person name="Priest M."/>
            <person name="Roberts A."/>
            <person name="Saif S."/>
            <person name="Shea T."/>
            <person name="Sisk P."/>
            <person name="Stolte C."/>
            <person name="Sykes S."/>
            <person name="Wortman J."/>
            <person name="Nusbaum C."/>
            <person name="Birren B."/>
        </authorList>
    </citation>
    <scope>NUCLEOTIDE SEQUENCE [LARGE SCALE GENOMIC DNA]</scope>
    <source>
        <strain evidence="12 13">OT 569</strain>
    </source>
</reference>
<keyword evidence="6" id="KW-0963">Cytoplasm</keyword>
<sequence>MYKLGFIGLGNMAGALIKGFISSGYLNKNDICGFDISEKARIKAGESGIYICSNNQETVNKSELIIIAVKPQYIEDAVAKIKDNLKGKAFVSVVLGYDFEKYENLLDNSVRHLTIMPNTPVEVGEGMILLEEKHSLREEEWKFIKEGLEKCGSIEVIPSHLMSAAGALSGCGPAYLYMVIEALADGAVKNGIPRKTAYKLASQTVIGAGKMQLISGIHPGVLKDNVTSPGGSTIKGLKALEDGNIRAAFINAIDQGCQIQ</sequence>
<feature type="domain" description="Pyrroline-5-carboxylate reductase catalytic N-terminal" evidence="10">
    <location>
        <begin position="3"/>
        <end position="94"/>
    </location>
</feature>
<dbReference type="Pfam" id="PF03807">
    <property type="entry name" value="F420_oxidored"/>
    <property type="match status" value="1"/>
</dbReference>
<proteinExistence type="inferred from homology"/>
<keyword evidence="3 6" id="KW-0521">NADP</keyword>
<evidence type="ECO:0000256" key="9">
    <source>
        <dbReference type="RuleBase" id="RU003903"/>
    </source>
</evidence>
<keyword evidence="2 6" id="KW-0641">Proline biosynthesis</keyword>
<dbReference type="GO" id="GO:0004735">
    <property type="term" value="F:pyrroline-5-carboxylate reductase activity"/>
    <property type="evidence" value="ECO:0007669"/>
    <property type="project" value="UniProtKB-UniRule"/>
</dbReference>
<dbReference type="AlphaFoldDB" id="M2Q505"/>
<feature type="binding site" evidence="8">
    <location>
        <begin position="68"/>
        <end position="71"/>
    </location>
    <ligand>
        <name>NADP(+)</name>
        <dbReference type="ChEBI" id="CHEBI:58349"/>
    </ligand>
</feature>
<evidence type="ECO:0000256" key="8">
    <source>
        <dbReference type="PIRSR" id="PIRSR000193-1"/>
    </source>
</evidence>
<comment type="catalytic activity">
    <reaction evidence="6">
        <text>L-proline + NAD(+) = (S)-1-pyrroline-5-carboxylate + NADH + 2 H(+)</text>
        <dbReference type="Rhea" id="RHEA:14105"/>
        <dbReference type="ChEBI" id="CHEBI:15378"/>
        <dbReference type="ChEBI" id="CHEBI:17388"/>
        <dbReference type="ChEBI" id="CHEBI:57540"/>
        <dbReference type="ChEBI" id="CHEBI:57945"/>
        <dbReference type="ChEBI" id="CHEBI:60039"/>
        <dbReference type="EC" id="1.5.1.2"/>
    </reaction>
</comment>
<dbReference type="SUPFAM" id="SSF51735">
    <property type="entry name" value="NAD(P)-binding Rossmann-fold domains"/>
    <property type="match status" value="1"/>
</dbReference>
<comment type="similarity">
    <text evidence="1 6 9">Belongs to the pyrroline-5-carboxylate reductase family.</text>
</comment>
<dbReference type="InterPro" id="IPR028939">
    <property type="entry name" value="P5C_Rdtase_cat_N"/>
</dbReference>
<dbReference type="InterPro" id="IPR008927">
    <property type="entry name" value="6-PGluconate_DH-like_C_sf"/>
</dbReference>
<dbReference type="FunFam" id="1.10.3730.10:FF:000001">
    <property type="entry name" value="Pyrroline-5-carboxylate reductase"/>
    <property type="match status" value="1"/>
</dbReference>
<dbReference type="InterPro" id="IPR053790">
    <property type="entry name" value="P5CR-like_CS"/>
</dbReference>
<comment type="caution">
    <text evidence="12">The sequence shown here is derived from an EMBL/GenBank/DDBJ whole genome shotgun (WGS) entry which is preliminary data.</text>
</comment>
<dbReference type="InterPro" id="IPR000304">
    <property type="entry name" value="Pyrroline-COOH_reductase"/>
</dbReference>
<dbReference type="Gene3D" id="3.40.50.720">
    <property type="entry name" value="NAD(P)-binding Rossmann-like Domain"/>
    <property type="match status" value="1"/>
</dbReference>
<evidence type="ECO:0000256" key="1">
    <source>
        <dbReference type="ARBA" id="ARBA00005525"/>
    </source>
</evidence>
<dbReference type="GO" id="GO:0055129">
    <property type="term" value="P:L-proline biosynthetic process"/>
    <property type="evidence" value="ECO:0007669"/>
    <property type="project" value="UniProtKB-UniRule"/>
</dbReference>
<evidence type="ECO:0000313" key="13">
    <source>
        <dbReference type="Proteomes" id="UP000011758"/>
    </source>
</evidence>
<dbReference type="EC" id="1.5.1.2" evidence="6 7"/>
<comment type="function">
    <text evidence="5 6">Catalyzes the reduction of 1-pyrroline-5-carboxylate (PCA) to L-proline.</text>
</comment>
<feature type="binding site" evidence="8">
    <location>
        <position position="55"/>
    </location>
    <ligand>
        <name>NADPH</name>
        <dbReference type="ChEBI" id="CHEBI:57783"/>
    </ligand>
</feature>
<dbReference type="InterPro" id="IPR029036">
    <property type="entry name" value="P5CR_dimer"/>
</dbReference>
<feature type="domain" description="Pyrroline-5-carboxylate reductase dimerisation" evidence="11">
    <location>
        <begin position="160"/>
        <end position="256"/>
    </location>
</feature>
<dbReference type="OrthoDB" id="9805754at2"/>
<keyword evidence="13" id="KW-1185">Reference proteome</keyword>
<evidence type="ECO:0000256" key="7">
    <source>
        <dbReference type="NCBIfam" id="TIGR00112"/>
    </source>
</evidence>
<dbReference type="PATRIC" id="fig|999415.3.peg.475"/>
<feature type="binding site" evidence="8">
    <location>
        <begin position="7"/>
        <end position="12"/>
    </location>
    <ligand>
        <name>NADP(+)</name>
        <dbReference type="ChEBI" id="CHEBI:58349"/>
    </ligand>
</feature>
<evidence type="ECO:0000259" key="10">
    <source>
        <dbReference type="Pfam" id="PF03807"/>
    </source>
</evidence>
<comment type="pathway">
    <text evidence="6 9">Amino-acid biosynthesis; L-proline biosynthesis; L-proline from L-glutamate 5-semialdehyde: step 1/1.</text>
</comment>
<name>M2Q505_9FIRM</name>
<dbReference type="RefSeq" id="WP_004801680.1">
    <property type="nucleotide sequence ID" value="NZ_KB446646.1"/>
</dbReference>
<gene>
    <name evidence="6" type="primary">proC</name>
    <name evidence="12" type="ORF">HMPREF9943_00479</name>
</gene>
<organism evidence="12 13">
    <name type="scientific">Eggerthia catenaformis OT 569 = DSM 20559</name>
    <dbReference type="NCBI Taxonomy" id="999415"/>
    <lineage>
        <taxon>Bacteria</taxon>
        <taxon>Bacillati</taxon>
        <taxon>Bacillota</taxon>
        <taxon>Erysipelotrichia</taxon>
        <taxon>Erysipelotrichales</taxon>
        <taxon>Coprobacillaceae</taxon>
        <taxon>Eggerthia</taxon>
    </lineage>
</organism>
<keyword evidence="4 6" id="KW-0560">Oxidoreductase</keyword>
<evidence type="ECO:0000313" key="12">
    <source>
        <dbReference type="EMBL" id="EMD17326.1"/>
    </source>
</evidence>